<dbReference type="InterPro" id="IPR017452">
    <property type="entry name" value="GPCR_Rhodpsn_7TM"/>
</dbReference>
<evidence type="ECO:0000259" key="11">
    <source>
        <dbReference type="PROSITE" id="PS50262"/>
    </source>
</evidence>
<comment type="subcellular location">
    <subcellularLocation>
        <location evidence="1">Cell membrane</location>
        <topology evidence="1">Multi-pass membrane protein</topology>
    </subcellularLocation>
</comment>
<evidence type="ECO:0000256" key="10">
    <source>
        <dbReference type="SAM" id="Phobius"/>
    </source>
</evidence>
<evidence type="ECO:0000313" key="13">
    <source>
        <dbReference type="RefSeq" id="XP_022106387.1"/>
    </source>
</evidence>
<evidence type="ECO:0000313" key="12">
    <source>
        <dbReference type="Proteomes" id="UP000694845"/>
    </source>
</evidence>
<dbReference type="PRINTS" id="PR00237">
    <property type="entry name" value="GPCRRHODOPSN"/>
</dbReference>
<keyword evidence="4 10" id="KW-1133">Transmembrane helix</keyword>
<evidence type="ECO:0000256" key="2">
    <source>
        <dbReference type="ARBA" id="ARBA00022475"/>
    </source>
</evidence>
<dbReference type="AlphaFoldDB" id="A0A8B7ZMU8"/>
<dbReference type="CDD" id="cd00637">
    <property type="entry name" value="7tm_classA_rhodopsin-like"/>
    <property type="match status" value="1"/>
</dbReference>
<proteinExistence type="predicted"/>
<dbReference type="Proteomes" id="UP000694845">
    <property type="component" value="Unplaced"/>
</dbReference>
<evidence type="ECO:0000256" key="3">
    <source>
        <dbReference type="ARBA" id="ARBA00022692"/>
    </source>
</evidence>
<dbReference type="GO" id="GO:0004930">
    <property type="term" value="F:G protein-coupled receptor activity"/>
    <property type="evidence" value="ECO:0007669"/>
    <property type="project" value="UniProtKB-KW"/>
</dbReference>
<evidence type="ECO:0000256" key="1">
    <source>
        <dbReference type="ARBA" id="ARBA00004651"/>
    </source>
</evidence>
<dbReference type="Gene3D" id="1.20.1070.10">
    <property type="entry name" value="Rhodopsin 7-helix transmembrane proteins"/>
    <property type="match status" value="1"/>
</dbReference>
<keyword evidence="6 10" id="KW-0472">Membrane</keyword>
<evidence type="ECO:0000256" key="9">
    <source>
        <dbReference type="SAM" id="MobiDB-lite"/>
    </source>
</evidence>
<feature type="domain" description="G-protein coupled receptors family 1 profile" evidence="11">
    <location>
        <begin position="217"/>
        <end position="292"/>
    </location>
</feature>
<dbReference type="Pfam" id="PF00001">
    <property type="entry name" value="7tm_1"/>
    <property type="match status" value="1"/>
</dbReference>
<name>A0A8B7ZMU8_ACAPL</name>
<evidence type="ECO:0000256" key="7">
    <source>
        <dbReference type="ARBA" id="ARBA00023170"/>
    </source>
</evidence>
<evidence type="ECO:0000256" key="5">
    <source>
        <dbReference type="ARBA" id="ARBA00023040"/>
    </source>
</evidence>
<dbReference type="PROSITE" id="PS50262">
    <property type="entry name" value="G_PROTEIN_RECEP_F1_2"/>
    <property type="match status" value="1"/>
</dbReference>
<accession>A0A8B7ZMU8</accession>
<protein>
    <submittedName>
        <fullName evidence="13">Uncharacterized protein LOC110987705</fullName>
    </submittedName>
</protein>
<keyword evidence="3 10" id="KW-0812">Transmembrane</keyword>
<dbReference type="InterPro" id="IPR000276">
    <property type="entry name" value="GPCR_Rhodpsn"/>
</dbReference>
<feature type="transmembrane region" description="Helical" evidence="10">
    <location>
        <begin position="268"/>
        <end position="291"/>
    </location>
</feature>
<keyword evidence="5" id="KW-0297">G-protein coupled receptor</keyword>
<feature type="transmembrane region" description="Helical" evidence="10">
    <location>
        <begin position="228"/>
        <end position="248"/>
    </location>
</feature>
<evidence type="ECO:0000256" key="4">
    <source>
        <dbReference type="ARBA" id="ARBA00022989"/>
    </source>
</evidence>
<dbReference type="KEGG" id="aplc:110987705"/>
<evidence type="ECO:0000256" key="8">
    <source>
        <dbReference type="ARBA" id="ARBA00023224"/>
    </source>
</evidence>
<organism evidence="12 13">
    <name type="scientific">Acanthaster planci</name>
    <name type="common">Crown-of-thorns starfish</name>
    <dbReference type="NCBI Taxonomy" id="133434"/>
    <lineage>
        <taxon>Eukaryota</taxon>
        <taxon>Metazoa</taxon>
        <taxon>Echinodermata</taxon>
        <taxon>Eleutherozoa</taxon>
        <taxon>Asterozoa</taxon>
        <taxon>Asteroidea</taxon>
        <taxon>Valvatacea</taxon>
        <taxon>Valvatida</taxon>
        <taxon>Acanthasteridae</taxon>
        <taxon>Acanthaster</taxon>
    </lineage>
</organism>
<keyword evidence="8" id="KW-0807">Transducer</keyword>
<gene>
    <name evidence="13" type="primary">LOC110987705</name>
</gene>
<dbReference type="PANTHER" id="PTHR24228:SF59">
    <property type="entry name" value="NEUROPEPTIDE RECEPTOR 15"/>
    <property type="match status" value="1"/>
</dbReference>
<dbReference type="RefSeq" id="XP_022106387.1">
    <property type="nucleotide sequence ID" value="XM_022250695.1"/>
</dbReference>
<keyword evidence="7" id="KW-0675">Receptor</keyword>
<dbReference type="GO" id="GO:0005886">
    <property type="term" value="C:plasma membrane"/>
    <property type="evidence" value="ECO:0007669"/>
    <property type="project" value="UniProtKB-SubCell"/>
</dbReference>
<feature type="region of interest" description="Disordered" evidence="9">
    <location>
        <begin position="186"/>
        <end position="221"/>
    </location>
</feature>
<keyword evidence="2" id="KW-1003">Cell membrane</keyword>
<keyword evidence="12" id="KW-1185">Reference proteome</keyword>
<reference evidence="13" key="1">
    <citation type="submission" date="2025-08" db="UniProtKB">
        <authorList>
            <consortium name="RefSeq"/>
        </authorList>
    </citation>
    <scope>IDENTIFICATION</scope>
</reference>
<dbReference type="PANTHER" id="PTHR24228">
    <property type="entry name" value="B2 BRADYKININ RECEPTOR/ANGIOTENSIN II RECEPTOR"/>
    <property type="match status" value="1"/>
</dbReference>
<dbReference type="GeneID" id="110987705"/>
<dbReference type="SUPFAM" id="SSF81321">
    <property type="entry name" value="Family A G protein-coupled receptor-like"/>
    <property type="match status" value="1"/>
</dbReference>
<sequence>MSYGAIFVFIRKRGRRLAAGERPHQGANIISGRCQDNNQPVFPQSPRSPGTPIGGCTSHQPHQSIPIVPSSSPQHLVVLGSHQSIPFVGAARSQSQTDKAANSKLTNQLFTVTSSRLPRPAGEEETPAGCSWELVSSEHLPATPLGAVQSSPLETHQPSADISRLGRHSAIQLAPVLSNTRVSPTWEMLQPPTHSSRDSDGISPSSTERFRDGNQGLRRRQAATQSRITKMLFIATFIFFILWFPWVYLRFYALGSLQKDFKKSSHHANLVAALIVLKDIAYLNSVINAFIYGMANKRFRAECKQLLQNVRQRFS</sequence>
<evidence type="ECO:0000256" key="6">
    <source>
        <dbReference type="ARBA" id="ARBA00023136"/>
    </source>
</evidence>